<dbReference type="Gene3D" id="3.30.450.20">
    <property type="entry name" value="PAS domain"/>
    <property type="match status" value="3"/>
</dbReference>
<organism evidence="9 10">
    <name type="scientific">Tranquillimonas rosea</name>
    <dbReference type="NCBI Taxonomy" id="641238"/>
    <lineage>
        <taxon>Bacteria</taxon>
        <taxon>Pseudomonadati</taxon>
        <taxon>Pseudomonadota</taxon>
        <taxon>Alphaproteobacteria</taxon>
        <taxon>Rhodobacterales</taxon>
        <taxon>Roseobacteraceae</taxon>
        <taxon>Tranquillimonas</taxon>
    </lineage>
</organism>
<dbReference type="InterPro" id="IPR035965">
    <property type="entry name" value="PAS-like_dom_sf"/>
</dbReference>
<evidence type="ECO:0000313" key="10">
    <source>
        <dbReference type="Proteomes" id="UP000198885"/>
    </source>
</evidence>
<dbReference type="PANTHER" id="PTHR24422:SF10">
    <property type="entry name" value="CHEMOTAXIS PROTEIN METHYLTRANSFERASE 2"/>
    <property type="match status" value="1"/>
</dbReference>
<dbReference type="Proteomes" id="UP000198885">
    <property type="component" value="Unassembled WGS sequence"/>
</dbReference>
<evidence type="ECO:0000313" key="9">
    <source>
        <dbReference type="EMBL" id="SES19411.1"/>
    </source>
</evidence>
<dbReference type="SMART" id="SM00304">
    <property type="entry name" value="HAMP"/>
    <property type="match status" value="1"/>
</dbReference>
<feature type="domain" description="PAC" evidence="7">
    <location>
        <begin position="210"/>
        <end position="262"/>
    </location>
</feature>
<comment type="similarity">
    <text evidence="2">Belongs to the methyl-accepting chemotaxis (MCP) protein family.</text>
</comment>
<dbReference type="InterPro" id="IPR003660">
    <property type="entry name" value="HAMP_dom"/>
</dbReference>
<feature type="domain" description="PAC" evidence="7">
    <location>
        <begin position="88"/>
        <end position="140"/>
    </location>
</feature>
<dbReference type="Pfam" id="PF08447">
    <property type="entry name" value="PAS_3"/>
    <property type="match status" value="3"/>
</dbReference>
<dbReference type="GO" id="GO:0006935">
    <property type="term" value="P:chemotaxis"/>
    <property type="evidence" value="ECO:0007669"/>
    <property type="project" value="InterPro"/>
</dbReference>
<dbReference type="PRINTS" id="PR00260">
    <property type="entry name" value="CHEMTRNSDUCR"/>
</dbReference>
<feature type="domain" description="PAS" evidence="6">
    <location>
        <begin position="134"/>
        <end position="191"/>
    </location>
</feature>
<dbReference type="PROSITE" id="PS50885">
    <property type="entry name" value="HAMP"/>
    <property type="match status" value="1"/>
</dbReference>
<evidence type="ECO:0000259" key="8">
    <source>
        <dbReference type="PROSITE" id="PS50885"/>
    </source>
</evidence>
<feature type="domain" description="HAMP" evidence="8">
    <location>
        <begin position="377"/>
        <end position="425"/>
    </location>
</feature>
<gene>
    <name evidence="9" type="ORF">SAMN04490244_10714</name>
</gene>
<evidence type="ECO:0000256" key="1">
    <source>
        <dbReference type="ARBA" id="ARBA00004370"/>
    </source>
</evidence>
<dbReference type="PANTHER" id="PTHR24422">
    <property type="entry name" value="CHEMOTAXIS PROTEIN METHYLTRANSFERASE"/>
    <property type="match status" value="1"/>
</dbReference>
<dbReference type="CDD" id="cd00130">
    <property type="entry name" value="PAS"/>
    <property type="match status" value="3"/>
</dbReference>
<proteinExistence type="inferred from homology"/>
<feature type="domain" description="Methyl-accepting transducer" evidence="5">
    <location>
        <begin position="430"/>
        <end position="659"/>
    </location>
</feature>
<evidence type="ECO:0000259" key="6">
    <source>
        <dbReference type="PROSITE" id="PS50112"/>
    </source>
</evidence>
<dbReference type="SMART" id="SM00283">
    <property type="entry name" value="MA"/>
    <property type="match status" value="1"/>
</dbReference>
<dbReference type="FunFam" id="1.10.287.950:FF:000001">
    <property type="entry name" value="Methyl-accepting chemotaxis sensory transducer"/>
    <property type="match status" value="1"/>
</dbReference>
<comment type="subcellular location">
    <subcellularLocation>
        <location evidence="1">Membrane</location>
    </subcellularLocation>
</comment>
<evidence type="ECO:0000256" key="4">
    <source>
        <dbReference type="SAM" id="MobiDB-lite"/>
    </source>
</evidence>
<dbReference type="SMART" id="SM00091">
    <property type="entry name" value="PAS"/>
    <property type="match status" value="3"/>
</dbReference>
<dbReference type="STRING" id="641238.SAMN04490244_10714"/>
<dbReference type="Gene3D" id="1.10.287.950">
    <property type="entry name" value="Methyl-accepting chemotaxis protein"/>
    <property type="match status" value="1"/>
</dbReference>
<sequence>MRLFTKSSVSDAVREALEVHAALEKVQAMISFDLDGTILDANENFLRAFGYTIDEIRGQHHRVFVEPAHAISTAYKDFWQKLSRGEFVRGEFARIGKDGRTVWIEASYNPVIDKSGEVVKIIEFAIDVTAAKLRAAEAASQLEAISKSLAVIEFDLDGTILTANENFLDLMDYSLAELQGQHHRMFVEPSDAASSDYVTFWSDLRAGRFRSGEFKRLGRGGRPVWIQASYNPILDPSGRPIKVVKFASDITEVKLKAADASGQLEAISKSQAVIEFDLNGTIRTANDNFLQTLGYTLGEIKGQHHRMFVETEFAQSSEYSAFWQSLGRGEFQTAEYKRIGKGGREVWIQASYNPIFDPSGKPYKVVKYATDITPRRRAVEAISAGLARLSHGDLSARVTESVAGDFESLRTSFNETMVRLEELVNGILEASIAIADETDGIAASAKDLATRGETQAGTLEEISAAMEEISANVKSTAANSDTATTAAKTAFSNAETGCAVVNDAIAAMGRIEKSSAEISNIIEVIDSIAFQTNLLALNAGVEAARAGDAGKGFAVVASEVRALAQRASGAAREINELIEKSGKEVGNGSSLINQSGKALGEIVAAVDSVVESISDISTASREQTKSIVEVTEAVTNIDQTTQHTAAIAEESSAAALQLAERTANLRDLVSFFQAAGNAPHPKTHNIHRLPASKATVLAPPSSRAPKRVVTAASKRIADREAEA</sequence>
<evidence type="ECO:0000259" key="5">
    <source>
        <dbReference type="PROSITE" id="PS50111"/>
    </source>
</evidence>
<dbReference type="PROSITE" id="PS50111">
    <property type="entry name" value="CHEMOTAXIS_TRANSDUC_2"/>
    <property type="match status" value="1"/>
</dbReference>
<dbReference type="InterPro" id="IPR004089">
    <property type="entry name" value="MCPsignal_dom"/>
</dbReference>
<evidence type="ECO:0000259" key="7">
    <source>
        <dbReference type="PROSITE" id="PS50113"/>
    </source>
</evidence>
<dbReference type="GO" id="GO:0007165">
    <property type="term" value="P:signal transduction"/>
    <property type="evidence" value="ECO:0007669"/>
    <property type="project" value="UniProtKB-KW"/>
</dbReference>
<evidence type="ECO:0000256" key="3">
    <source>
        <dbReference type="PROSITE-ProRule" id="PRU00284"/>
    </source>
</evidence>
<dbReference type="CDD" id="cd11386">
    <property type="entry name" value="MCP_signal"/>
    <property type="match status" value="1"/>
</dbReference>
<dbReference type="SUPFAM" id="SSF55785">
    <property type="entry name" value="PYP-like sensor domain (PAS domain)"/>
    <property type="match status" value="3"/>
</dbReference>
<dbReference type="PROSITE" id="PS50113">
    <property type="entry name" value="PAC"/>
    <property type="match status" value="3"/>
</dbReference>
<dbReference type="InterPro" id="IPR001610">
    <property type="entry name" value="PAC"/>
</dbReference>
<feature type="region of interest" description="Disordered" evidence="4">
    <location>
        <begin position="697"/>
        <end position="723"/>
    </location>
</feature>
<keyword evidence="3" id="KW-0807">Transducer</keyword>
<dbReference type="SUPFAM" id="SSF58104">
    <property type="entry name" value="Methyl-accepting chemotaxis protein (MCP) signaling domain"/>
    <property type="match status" value="1"/>
</dbReference>
<dbReference type="InterPro" id="IPR050903">
    <property type="entry name" value="Bact_Chemotaxis_MeTrfase"/>
</dbReference>
<keyword evidence="10" id="KW-1185">Reference proteome</keyword>
<dbReference type="PROSITE" id="PS50112">
    <property type="entry name" value="PAS"/>
    <property type="match status" value="2"/>
</dbReference>
<accession>A0A1H9VCX9</accession>
<dbReference type="InterPro" id="IPR004090">
    <property type="entry name" value="Chemotax_Me-accpt_rcpt"/>
</dbReference>
<dbReference type="EMBL" id="FOGU01000007">
    <property type="protein sequence ID" value="SES19411.1"/>
    <property type="molecule type" value="Genomic_DNA"/>
</dbReference>
<feature type="domain" description="PAC" evidence="7">
    <location>
        <begin position="332"/>
        <end position="384"/>
    </location>
</feature>
<dbReference type="AlphaFoldDB" id="A0A1H9VCX9"/>
<dbReference type="InterPro" id="IPR013655">
    <property type="entry name" value="PAS_fold_3"/>
</dbReference>
<feature type="domain" description="PAS" evidence="6">
    <location>
        <begin position="9"/>
        <end position="59"/>
    </location>
</feature>
<dbReference type="NCBIfam" id="TIGR00229">
    <property type="entry name" value="sensory_box"/>
    <property type="match status" value="3"/>
</dbReference>
<dbReference type="SMART" id="SM00086">
    <property type="entry name" value="PAC"/>
    <property type="match status" value="3"/>
</dbReference>
<protein>
    <submittedName>
        <fullName evidence="9">Methyl-accepting chemotaxis sensory transducer with Pas/Pac sensor</fullName>
    </submittedName>
</protein>
<dbReference type="InterPro" id="IPR000014">
    <property type="entry name" value="PAS"/>
</dbReference>
<dbReference type="RefSeq" id="WP_092694160.1">
    <property type="nucleotide sequence ID" value="NZ_FOGU01000007.1"/>
</dbReference>
<dbReference type="GO" id="GO:0016020">
    <property type="term" value="C:membrane"/>
    <property type="evidence" value="ECO:0007669"/>
    <property type="project" value="UniProtKB-SubCell"/>
</dbReference>
<dbReference type="InterPro" id="IPR000700">
    <property type="entry name" value="PAS-assoc_C"/>
</dbReference>
<evidence type="ECO:0000256" key="2">
    <source>
        <dbReference type="ARBA" id="ARBA00029447"/>
    </source>
</evidence>
<reference evidence="9 10" key="1">
    <citation type="submission" date="2016-10" db="EMBL/GenBank/DDBJ databases">
        <authorList>
            <person name="de Groot N.N."/>
        </authorList>
    </citation>
    <scope>NUCLEOTIDE SEQUENCE [LARGE SCALE GENOMIC DNA]</scope>
    <source>
        <strain evidence="9 10">DSM 23042</strain>
    </source>
</reference>
<dbReference type="GO" id="GO:0004888">
    <property type="term" value="F:transmembrane signaling receptor activity"/>
    <property type="evidence" value="ECO:0007669"/>
    <property type="project" value="InterPro"/>
</dbReference>
<dbReference type="Pfam" id="PF00015">
    <property type="entry name" value="MCPsignal"/>
    <property type="match status" value="1"/>
</dbReference>
<dbReference type="OrthoDB" id="9765776at2"/>
<name>A0A1H9VCX9_9RHOB</name>